<name>A0A392W7G4_9FABA</name>
<reference evidence="1 2" key="1">
    <citation type="journal article" date="2018" name="Front. Plant Sci.">
        <title>Red Clover (Trifolium pratense) and Zigzag Clover (T. medium) - A Picture of Genomic Similarities and Differences.</title>
        <authorList>
            <person name="Dluhosova J."/>
            <person name="Istvanek J."/>
            <person name="Nedelnik J."/>
            <person name="Repkova J."/>
        </authorList>
    </citation>
    <scope>NUCLEOTIDE SEQUENCE [LARGE SCALE GENOMIC DNA]</scope>
    <source>
        <strain evidence="2">cv. 10/8</strain>
        <tissue evidence="1">Leaf</tissue>
    </source>
</reference>
<evidence type="ECO:0000313" key="2">
    <source>
        <dbReference type="Proteomes" id="UP000265520"/>
    </source>
</evidence>
<dbReference type="EMBL" id="LXQA011393670">
    <property type="protein sequence ID" value="MCI95672.1"/>
    <property type="molecule type" value="Genomic_DNA"/>
</dbReference>
<feature type="non-terminal residue" evidence="1">
    <location>
        <position position="1"/>
    </location>
</feature>
<organism evidence="1 2">
    <name type="scientific">Trifolium medium</name>
    <dbReference type="NCBI Taxonomy" id="97028"/>
    <lineage>
        <taxon>Eukaryota</taxon>
        <taxon>Viridiplantae</taxon>
        <taxon>Streptophyta</taxon>
        <taxon>Embryophyta</taxon>
        <taxon>Tracheophyta</taxon>
        <taxon>Spermatophyta</taxon>
        <taxon>Magnoliopsida</taxon>
        <taxon>eudicotyledons</taxon>
        <taxon>Gunneridae</taxon>
        <taxon>Pentapetalae</taxon>
        <taxon>rosids</taxon>
        <taxon>fabids</taxon>
        <taxon>Fabales</taxon>
        <taxon>Fabaceae</taxon>
        <taxon>Papilionoideae</taxon>
        <taxon>50 kb inversion clade</taxon>
        <taxon>NPAAA clade</taxon>
        <taxon>Hologalegina</taxon>
        <taxon>IRL clade</taxon>
        <taxon>Trifolieae</taxon>
        <taxon>Trifolium</taxon>
    </lineage>
</organism>
<keyword evidence="2" id="KW-1185">Reference proteome</keyword>
<accession>A0A392W7G4</accession>
<dbReference type="Proteomes" id="UP000265520">
    <property type="component" value="Unassembled WGS sequence"/>
</dbReference>
<dbReference type="AlphaFoldDB" id="A0A392W7G4"/>
<protein>
    <submittedName>
        <fullName evidence="1">Uncharacterized protein</fullName>
    </submittedName>
</protein>
<sequence length="44" mass="4559">ELGVPSSDMKTFYSVRRSSIRACACGATGGACACGATELTWKTD</sequence>
<evidence type="ECO:0000313" key="1">
    <source>
        <dbReference type="EMBL" id="MCI95672.1"/>
    </source>
</evidence>
<comment type="caution">
    <text evidence="1">The sequence shown here is derived from an EMBL/GenBank/DDBJ whole genome shotgun (WGS) entry which is preliminary data.</text>
</comment>
<proteinExistence type="predicted"/>